<dbReference type="PANTHER" id="PTHR35318">
    <property type="entry name" value="BNAA10G08410D PROTEIN"/>
    <property type="match status" value="1"/>
</dbReference>
<accession>A0A0E0ECT2</accession>
<proteinExistence type="predicted"/>
<sequence>MKLFAFVRRCRRLSSAPEEPAAVSVPTVVEDAAAAVAPPAEKRRRRPSGPAWKPTLGAISEDAAVASSAAAKAKPAARTKAKAKGKAAPPPPRRVVRSEYDDFRDRDGWDLDTCPSTRSSRVAGRRGAYVSLPGGPWVTWLRVKVVHAHYGAPTVLPAFAPTAFLF</sequence>
<evidence type="ECO:0000313" key="3">
    <source>
        <dbReference type="Proteomes" id="UP000008021"/>
    </source>
</evidence>
<evidence type="ECO:0000313" key="2">
    <source>
        <dbReference type="EnsemblPlants" id="OMERI07G14700.1"/>
    </source>
</evidence>
<dbReference type="AlphaFoldDB" id="A0A0E0ECT2"/>
<dbReference type="PANTHER" id="PTHR35318:SF14">
    <property type="entry name" value="OS07G0546200 PROTEIN"/>
    <property type="match status" value="1"/>
</dbReference>
<evidence type="ECO:0000256" key="1">
    <source>
        <dbReference type="SAM" id="MobiDB-lite"/>
    </source>
</evidence>
<protein>
    <submittedName>
        <fullName evidence="2">Uncharacterized protein</fullName>
    </submittedName>
</protein>
<feature type="region of interest" description="Disordered" evidence="1">
    <location>
        <begin position="35"/>
        <end position="55"/>
    </location>
</feature>
<reference evidence="2" key="2">
    <citation type="submission" date="2018-05" db="EMBL/GenBank/DDBJ databases">
        <title>OmerRS3 (Oryza meridionalis Reference Sequence Version 3).</title>
        <authorList>
            <person name="Zhang J."/>
            <person name="Kudrna D."/>
            <person name="Lee S."/>
            <person name="Talag J."/>
            <person name="Welchert J."/>
            <person name="Wing R.A."/>
        </authorList>
    </citation>
    <scope>NUCLEOTIDE SEQUENCE [LARGE SCALE GENOMIC DNA]</scope>
    <source>
        <strain evidence="2">cv. OR44</strain>
    </source>
</reference>
<feature type="compositionally biased region" description="Basic residues" evidence="1">
    <location>
        <begin position="75"/>
        <end position="85"/>
    </location>
</feature>
<dbReference type="Proteomes" id="UP000008021">
    <property type="component" value="Chromosome 7"/>
</dbReference>
<dbReference type="Gramene" id="OMERI07G14700.1">
    <property type="protein sequence ID" value="OMERI07G14700.1"/>
    <property type="gene ID" value="OMERI07G14700"/>
</dbReference>
<dbReference type="EnsemblPlants" id="OMERI07G14700.1">
    <property type="protein sequence ID" value="OMERI07G14700.1"/>
    <property type="gene ID" value="OMERI07G14700"/>
</dbReference>
<name>A0A0E0ECT2_9ORYZ</name>
<keyword evidence="3" id="KW-1185">Reference proteome</keyword>
<organism evidence="2">
    <name type="scientific">Oryza meridionalis</name>
    <dbReference type="NCBI Taxonomy" id="40149"/>
    <lineage>
        <taxon>Eukaryota</taxon>
        <taxon>Viridiplantae</taxon>
        <taxon>Streptophyta</taxon>
        <taxon>Embryophyta</taxon>
        <taxon>Tracheophyta</taxon>
        <taxon>Spermatophyta</taxon>
        <taxon>Magnoliopsida</taxon>
        <taxon>Liliopsida</taxon>
        <taxon>Poales</taxon>
        <taxon>Poaceae</taxon>
        <taxon>BOP clade</taxon>
        <taxon>Oryzoideae</taxon>
        <taxon>Oryzeae</taxon>
        <taxon>Oryzinae</taxon>
        <taxon>Oryza</taxon>
    </lineage>
</organism>
<reference evidence="2" key="1">
    <citation type="submission" date="2015-04" db="UniProtKB">
        <authorList>
            <consortium name="EnsemblPlants"/>
        </authorList>
    </citation>
    <scope>IDENTIFICATION</scope>
</reference>
<feature type="region of interest" description="Disordered" evidence="1">
    <location>
        <begin position="69"/>
        <end position="100"/>
    </location>
</feature>